<dbReference type="Pfam" id="PF07690">
    <property type="entry name" value="MFS_1"/>
    <property type="match status" value="1"/>
</dbReference>
<dbReference type="InterPro" id="IPR020846">
    <property type="entry name" value="MFS_dom"/>
</dbReference>
<feature type="transmembrane region" description="Helical" evidence="7">
    <location>
        <begin position="361"/>
        <end position="383"/>
    </location>
</feature>
<keyword evidence="4 7" id="KW-0812">Transmembrane</keyword>
<feature type="transmembrane region" description="Helical" evidence="7">
    <location>
        <begin position="300"/>
        <end position="316"/>
    </location>
</feature>
<evidence type="ECO:0000259" key="8">
    <source>
        <dbReference type="PROSITE" id="PS50850"/>
    </source>
</evidence>
<dbReference type="EMBL" id="BNEB01000002">
    <property type="protein sequence ID" value="GHI60756.1"/>
    <property type="molecule type" value="Genomic_DNA"/>
</dbReference>
<feature type="transmembrane region" description="Helical" evidence="7">
    <location>
        <begin position="179"/>
        <end position="198"/>
    </location>
</feature>
<keyword evidence="5 7" id="KW-1133">Transmembrane helix</keyword>
<evidence type="ECO:0000256" key="6">
    <source>
        <dbReference type="ARBA" id="ARBA00023136"/>
    </source>
</evidence>
<feature type="transmembrane region" description="Helical" evidence="7">
    <location>
        <begin position="230"/>
        <end position="251"/>
    </location>
</feature>
<dbReference type="SUPFAM" id="SSF103473">
    <property type="entry name" value="MFS general substrate transporter"/>
    <property type="match status" value="1"/>
</dbReference>
<keyword evidence="3" id="KW-1003">Cell membrane</keyword>
<evidence type="ECO:0000256" key="7">
    <source>
        <dbReference type="SAM" id="Phobius"/>
    </source>
</evidence>
<sequence length="419" mass="43399">MHLASTRPGQRPPAHRPHARRWYLAALFADAVGNGLWTPLALIFFTRAQHIPLDVTGAALTAGGLIGLLTGPLAGTLVDRWGALPLVQLSNVLRGAVFLVYPLITSVGQLIALAAVLAACERLFWTANTPALEQVVGKDGLLPVLATQNMLRTAGWMTGAGLAAVLSAALLQHPGRLHLIAWLNGATFLAAALLMLGVRVPRRTGAPAASRPAPKATGPAWRRTLADRPFLLLCLTQLAFALMTDSLTVMLPLVALDVLHGPSWLPAAALITSSVALLLAQKQAVRRFGGHGSALRPLRLACLVFAVAFLLLAPAGRLTPGWAVPVVLGAAVAGAVADALFAPVMTVLANAAAPEEYKGRYSATFQLAWGAAAVLAPAVGAFLLTAGNAVLWLTLVALGAATAALTALVPRRGEGDTPA</sequence>
<dbReference type="Proteomes" id="UP000649259">
    <property type="component" value="Unassembled WGS sequence"/>
</dbReference>
<keyword evidence="11" id="KW-1185">Reference proteome</keyword>
<feature type="transmembrane region" description="Helical" evidence="7">
    <location>
        <begin position="57"/>
        <end position="78"/>
    </location>
</feature>
<organism evidence="9">
    <name type="scientific">Streptomyces asoensis</name>
    <dbReference type="NCBI Taxonomy" id="249586"/>
    <lineage>
        <taxon>Bacteria</taxon>
        <taxon>Bacillati</taxon>
        <taxon>Actinomycetota</taxon>
        <taxon>Actinomycetes</taxon>
        <taxon>Kitasatosporales</taxon>
        <taxon>Streptomycetaceae</taxon>
        <taxon>Streptomyces</taxon>
    </lineage>
</organism>
<reference evidence="9" key="1">
    <citation type="journal article" date="2009" name="J. Biol. Chem.">
        <title>Characterization of the polyoxin biosynthetic gene cluster from Streptomyces cacaoi and engineered production of polyoxin H.</title>
        <authorList>
            <person name="Chen W."/>
            <person name="Huang T."/>
            <person name="He X."/>
            <person name="Meng Q."/>
            <person name="You D."/>
            <person name="Bai L."/>
            <person name="Li J."/>
            <person name="Wu M."/>
            <person name="Li R."/>
            <person name="Xie Z."/>
            <person name="Zhou H."/>
            <person name="Zhou X."/>
            <person name="Tan H."/>
            <person name="Deng Z."/>
        </authorList>
    </citation>
    <scope>NUCLEOTIDE SEQUENCE</scope>
</reference>
<feature type="transmembrane region" description="Helical" evidence="7">
    <location>
        <begin position="263"/>
        <end position="280"/>
    </location>
</feature>
<dbReference type="InterPro" id="IPR036259">
    <property type="entry name" value="MFS_trans_sf"/>
</dbReference>
<evidence type="ECO:0000313" key="9">
    <source>
        <dbReference type="EMBL" id="ABX24487.1"/>
    </source>
</evidence>
<dbReference type="AlphaFoldDB" id="C1IC22"/>
<dbReference type="PANTHER" id="PTHR23517:SF2">
    <property type="entry name" value="MULTIDRUG RESISTANCE PROTEIN MDTH"/>
    <property type="match status" value="1"/>
</dbReference>
<dbReference type="PROSITE" id="PS50850">
    <property type="entry name" value="MFS"/>
    <property type="match status" value="1"/>
</dbReference>
<dbReference type="PANTHER" id="PTHR23517">
    <property type="entry name" value="RESISTANCE PROTEIN MDTM, PUTATIVE-RELATED-RELATED"/>
    <property type="match status" value="1"/>
</dbReference>
<feature type="domain" description="Major facilitator superfamily (MFS) profile" evidence="8">
    <location>
        <begin position="229"/>
        <end position="419"/>
    </location>
</feature>
<dbReference type="GO" id="GO:0022857">
    <property type="term" value="F:transmembrane transporter activity"/>
    <property type="evidence" value="ECO:0007669"/>
    <property type="project" value="InterPro"/>
</dbReference>
<evidence type="ECO:0000256" key="2">
    <source>
        <dbReference type="ARBA" id="ARBA00022448"/>
    </source>
</evidence>
<accession>C1IC22</accession>
<evidence type="ECO:0000256" key="1">
    <source>
        <dbReference type="ARBA" id="ARBA00004651"/>
    </source>
</evidence>
<reference evidence="9" key="2">
    <citation type="journal article" date="2009" name="Microbiology">
        <title>polR, a pathway-specific transcriptional regulatory gene, positively controls polyoxin biosynthesis in Streptomyces cacaoi subsp. asoensis.</title>
        <authorList>
            <person name="Li R."/>
            <person name="Xie Z."/>
            <person name="Tian Y."/>
            <person name="Yang H."/>
            <person name="Chen W."/>
            <person name="You D."/>
            <person name="Liu G."/>
            <person name="Deng Z."/>
            <person name="Tan H."/>
        </authorList>
    </citation>
    <scope>NUCLEOTIDE SEQUENCE</scope>
</reference>
<dbReference type="InterPro" id="IPR011701">
    <property type="entry name" value="MFS"/>
</dbReference>
<dbReference type="EMBL" id="EU158805">
    <property type="protein sequence ID" value="ABX24487.1"/>
    <property type="molecule type" value="Genomic_DNA"/>
</dbReference>
<gene>
    <name evidence="9" type="primary">polQ1</name>
    <name evidence="10" type="ORF">Saso_24060</name>
</gene>
<reference evidence="10" key="3">
    <citation type="submission" date="2020-09" db="EMBL/GenBank/DDBJ databases">
        <title>Whole genome shotgun sequence of Streptomyces cacaoi subsp. asoensis NBRC 13813.</title>
        <authorList>
            <person name="Komaki H."/>
            <person name="Tamura T."/>
        </authorList>
    </citation>
    <scope>NUCLEOTIDE SEQUENCE</scope>
    <source>
        <strain evidence="10">NBRC 13813</strain>
    </source>
</reference>
<feature type="transmembrane region" description="Helical" evidence="7">
    <location>
        <begin position="322"/>
        <end position="349"/>
    </location>
</feature>
<keyword evidence="6 7" id="KW-0472">Membrane</keyword>
<dbReference type="Gene3D" id="1.20.1250.20">
    <property type="entry name" value="MFS general substrate transporter like domains"/>
    <property type="match status" value="1"/>
</dbReference>
<feature type="transmembrane region" description="Helical" evidence="7">
    <location>
        <begin position="98"/>
        <end position="120"/>
    </location>
</feature>
<name>C1IC22_9ACTN</name>
<feature type="transmembrane region" description="Helical" evidence="7">
    <location>
        <begin position="22"/>
        <end position="45"/>
    </location>
</feature>
<proteinExistence type="predicted"/>
<evidence type="ECO:0000256" key="3">
    <source>
        <dbReference type="ARBA" id="ARBA00022475"/>
    </source>
</evidence>
<evidence type="ECO:0000313" key="10">
    <source>
        <dbReference type="EMBL" id="GHI60756.1"/>
    </source>
</evidence>
<evidence type="ECO:0000256" key="5">
    <source>
        <dbReference type="ARBA" id="ARBA00022989"/>
    </source>
</evidence>
<reference evidence="11" key="4">
    <citation type="submission" date="2023-07" db="EMBL/GenBank/DDBJ databases">
        <title>Whole genome shotgun sequence of Streptomyces cacaoi subsp. asoensis NBRC 13813.</title>
        <authorList>
            <person name="Komaki H."/>
            <person name="Tamura T."/>
        </authorList>
    </citation>
    <scope>NUCLEOTIDE SEQUENCE [LARGE SCALE GENOMIC DNA]</scope>
    <source>
        <strain evidence="11">NBRC 13813</strain>
    </source>
</reference>
<dbReference type="GO" id="GO:0005886">
    <property type="term" value="C:plasma membrane"/>
    <property type="evidence" value="ECO:0007669"/>
    <property type="project" value="UniProtKB-SubCell"/>
</dbReference>
<feature type="transmembrane region" description="Helical" evidence="7">
    <location>
        <begin position="389"/>
        <end position="409"/>
    </location>
</feature>
<evidence type="ECO:0000313" key="11">
    <source>
        <dbReference type="Proteomes" id="UP000649259"/>
    </source>
</evidence>
<evidence type="ECO:0000256" key="4">
    <source>
        <dbReference type="ARBA" id="ARBA00022692"/>
    </source>
</evidence>
<keyword evidence="2" id="KW-0813">Transport</keyword>
<comment type="subcellular location">
    <subcellularLocation>
        <location evidence="1">Cell membrane</location>
        <topology evidence="1">Multi-pass membrane protein</topology>
    </subcellularLocation>
</comment>
<dbReference type="InterPro" id="IPR050171">
    <property type="entry name" value="MFS_Transporters"/>
</dbReference>
<protein>
    <submittedName>
        <fullName evidence="9">Putative membrane protein</fullName>
    </submittedName>
</protein>